<dbReference type="OrthoDB" id="2745253at2759"/>
<gene>
    <name evidence="1" type="ORF">EIP91_004306</name>
</gene>
<dbReference type="EMBL" id="RWJN01000246">
    <property type="protein sequence ID" value="TCD64267.1"/>
    <property type="molecule type" value="Genomic_DNA"/>
</dbReference>
<organism evidence="1 2">
    <name type="scientific">Steccherinum ochraceum</name>
    <dbReference type="NCBI Taxonomy" id="92696"/>
    <lineage>
        <taxon>Eukaryota</taxon>
        <taxon>Fungi</taxon>
        <taxon>Dikarya</taxon>
        <taxon>Basidiomycota</taxon>
        <taxon>Agaricomycotina</taxon>
        <taxon>Agaricomycetes</taxon>
        <taxon>Polyporales</taxon>
        <taxon>Steccherinaceae</taxon>
        <taxon>Steccherinum</taxon>
    </lineage>
</organism>
<name>A0A4V2MVY8_9APHY</name>
<dbReference type="Proteomes" id="UP000292702">
    <property type="component" value="Unassembled WGS sequence"/>
</dbReference>
<evidence type="ECO:0000313" key="2">
    <source>
        <dbReference type="Proteomes" id="UP000292702"/>
    </source>
</evidence>
<evidence type="ECO:0000313" key="1">
    <source>
        <dbReference type="EMBL" id="TCD64267.1"/>
    </source>
</evidence>
<accession>A0A4V2MVY8</accession>
<dbReference type="AlphaFoldDB" id="A0A4V2MVY8"/>
<protein>
    <submittedName>
        <fullName evidence="1">Uncharacterized protein</fullName>
    </submittedName>
</protein>
<keyword evidence="2" id="KW-1185">Reference proteome</keyword>
<comment type="caution">
    <text evidence="1">The sequence shown here is derived from an EMBL/GenBank/DDBJ whole genome shotgun (WGS) entry which is preliminary data.</text>
</comment>
<reference evidence="1 2" key="1">
    <citation type="submission" date="2018-11" db="EMBL/GenBank/DDBJ databases">
        <title>Genome assembly of Steccherinum ochraceum LE-BIN_3174, the white-rot fungus of the Steccherinaceae family (The Residual Polyporoid clade, Polyporales, Basidiomycota).</title>
        <authorList>
            <person name="Fedorova T.V."/>
            <person name="Glazunova O.A."/>
            <person name="Landesman E.O."/>
            <person name="Moiseenko K.V."/>
            <person name="Psurtseva N.V."/>
            <person name="Savinova O.S."/>
            <person name="Shakhova N.V."/>
            <person name="Tyazhelova T.V."/>
            <person name="Vasina D.V."/>
        </authorList>
    </citation>
    <scope>NUCLEOTIDE SEQUENCE [LARGE SCALE GENOMIC DNA]</scope>
    <source>
        <strain evidence="1 2">LE-BIN_3174</strain>
    </source>
</reference>
<proteinExistence type="predicted"/>
<sequence length="136" mass="15693">MPPDWEHIVEALEQVRGTNVERVAVHTEEIVLDRSGHSHGLLNLAPRVLSHLPNLRSFLLSDYPLSYWAEDDVGRFDGALDVGLQQRRLDMWERGMNKEKAGKWKLERVAFTALFAWERRRYGTWVVDEGAKAPDV</sequence>